<dbReference type="Pfam" id="PF00582">
    <property type="entry name" value="Usp"/>
    <property type="match status" value="1"/>
</dbReference>
<protein>
    <submittedName>
        <fullName evidence="2">Adenine nucleotide alpha hydrolases-like superfamily protein</fullName>
    </submittedName>
</protein>
<reference evidence="2" key="1">
    <citation type="submission" date="2022-08" db="EMBL/GenBank/DDBJ databases">
        <authorList>
            <person name="Marques A."/>
        </authorList>
    </citation>
    <scope>NUCLEOTIDE SEQUENCE</scope>
    <source>
        <strain evidence="2">RhyPub2mFocal</strain>
        <tissue evidence="2">Leaves</tissue>
    </source>
</reference>
<dbReference type="Proteomes" id="UP001140206">
    <property type="component" value="Chromosome 1"/>
</dbReference>
<name>A0AAV8E3Z9_9POAL</name>
<comment type="caution">
    <text evidence="2">The sequence shown here is derived from an EMBL/GenBank/DDBJ whole genome shotgun (WGS) entry which is preliminary data.</text>
</comment>
<dbReference type="Gene3D" id="3.40.50.620">
    <property type="entry name" value="HUPs"/>
    <property type="match status" value="1"/>
</dbReference>
<dbReference type="PANTHER" id="PTHR47867:SF1">
    <property type="entry name" value="ADENINE NUCLEOTIDE ALPHA HYDROLASES-LIKE SUPERFAMILY PROTEIN"/>
    <property type="match status" value="1"/>
</dbReference>
<feature type="domain" description="UspA" evidence="1">
    <location>
        <begin position="101"/>
        <end position="242"/>
    </location>
</feature>
<dbReference type="AlphaFoldDB" id="A0AAV8E3Z9"/>
<dbReference type="GO" id="GO:0016787">
    <property type="term" value="F:hydrolase activity"/>
    <property type="evidence" value="ECO:0007669"/>
    <property type="project" value="UniProtKB-KW"/>
</dbReference>
<keyword evidence="5" id="KW-1185">Reference proteome</keyword>
<gene>
    <name evidence="4" type="ORF">LUZ62_015809</name>
    <name evidence="3" type="ORF">LUZ62_035677</name>
    <name evidence="2" type="ORF">LUZ62_058473</name>
</gene>
<dbReference type="CDD" id="cd00293">
    <property type="entry name" value="USP-like"/>
    <property type="match status" value="1"/>
</dbReference>
<proteinExistence type="predicted"/>
<organism evidence="2 5">
    <name type="scientific">Rhynchospora pubera</name>
    <dbReference type="NCBI Taxonomy" id="906938"/>
    <lineage>
        <taxon>Eukaryota</taxon>
        <taxon>Viridiplantae</taxon>
        <taxon>Streptophyta</taxon>
        <taxon>Embryophyta</taxon>
        <taxon>Tracheophyta</taxon>
        <taxon>Spermatophyta</taxon>
        <taxon>Magnoliopsida</taxon>
        <taxon>Liliopsida</taxon>
        <taxon>Poales</taxon>
        <taxon>Cyperaceae</taxon>
        <taxon>Cyperoideae</taxon>
        <taxon>Rhynchosporeae</taxon>
        <taxon>Rhynchospora</taxon>
    </lineage>
</organism>
<evidence type="ECO:0000313" key="2">
    <source>
        <dbReference type="EMBL" id="KAJ4774216.1"/>
    </source>
</evidence>
<sequence length="283" mass="30984">MPKTRSNYNQPSWLGRTDHCNKRTRNAQNYLETKIESPPDTSVLSLFSSRAFSLTDIPHPCSQLSSQSFVLVNNFPVATIATLKFGAGFATSNASAGKRCVMLVADPGRETISALEWALSHAFVENDEVILLHVEPATGAGLRRGTSSSSFGFLKRTSTGTGEVDGKVVDGEYEFLATMKAMCQARHPTVPVNIETVEMDERVDKATMILAEANRRNVDMIIIGQRRSSFLGSKLSGSIANKGPDLPEFLIEQSKCLCVAVQKKHSAGYVLNTKTHKNFWLLA</sequence>
<dbReference type="Proteomes" id="UP001140206">
    <property type="component" value="Chromosome 3"/>
</dbReference>
<evidence type="ECO:0000313" key="5">
    <source>
        <dbReference type="Proteomes" id="UP001140206"/>
    </source>
</evidence>
<dbReference type="SUPFAM" id="SSF52402">
    <property type="entry name" value="Adenine nucleotide alpha hydrolases-like"/>
    <property type="match status" value="1"/>
</dbReference>
<dbReference type="EMBL" id="JAMFTS010000003">
    <property type="protein sequence ID" value="KAJ4774216.1"/>
    <property type="molecule type" value="Genomic_DNA"/>
</dbReference>
<dbReference type="EMBL" id="JAMFTS010000002">
    <property type="protein sequence ID" value="KAJ4784431.1"/>
    <property type="molecule type" value="Genomic_DNA"/>
</dbReference>
<evidence type="ECO:0000313" key="4">
    <source>
        <dbReference type="EMBL" id="KAJ4803243.1"/>
    </source>
</evidence>
<evidence type="ECO:0000259" key="1">
    <source>
        <dbReference type="Pfam" id="PF00582"/>
    </source>
</evidence>
<evidence type="ECO:0000313" key="3">
    <source>
        <dbReference type="EMBL" id="KAJ4784431.1"/>
    </source>
</evidence>
<accession>A0AAV8E3Z9</accession>
<dbReference type="InterPro" id="IPR014729">
    <property type="entry name" value="Rossmann-like_a/b/a_fold"/>
</dbReference>
<dbReference type="EMBL" id="JAMFTS010000001">
    <property type="protein sequence ID" value="KAJ4803243.1"/>
    <property type="molecule type" value="Genomic_DNA"/>
</dbReference>
<dbReference type="InterPro" id="IPR006016">
    <property type="entry name" value="UspA"/>
</dbReference>
<keyword evidence="2" id="KW-0378">Hydrolase</keyword>
<dbReference type="Proteomes" id="UP001140206">
    <property type="component" value="Chromosome 2"/>
</dbReference>
<dbReference type="PANTHER" id="PTHR47867">
    <property type="entry name" value="ADENINE NUCLEOTIDE ALPHA HYDROLASES-LIKE SUPERFAMILY PROTEIN"/>
    <property type="match status" value="1"/>
</dbReference>